<dbReference type="PANTHER" id="PTHR44757">
    <property type="entry name" value="DIGUANYLATE CYCLASE DGCP"/>
    <property type="match status" value="1"/>
</dbReference>
<dbReference type="FunFam" id="3.30.70.270:FF:000001">
    <property type="entry name" value="Diguanylate cyclase domain protein"/>
    <property type="match status" value="1"/>
</dbReference>
<dbReference type="SMART" id="SM00091">
    <property type="entry name" value="PAS"/>
    <property type="match status" value="3"/>
</dbReference>
<gene>
    <name evidence="6" type="ORF">HNR37_000480</name>
</gene>
<evidence type="ECO:0000259" key="2">
    <source>
        <dbReference type="PROSITE" id="PS50112"/>
    </source>
</evidence>
<dbReference type="InterPro" id="IPR052155">
    <property type="entry name" value="Biofilm_reg_signaling"/>
</dbReference>
<evidence type="ECO:0000313" key="6">
    <source>
        <dbReference type="EMBL" id="MBB5021174.1"/>
    </source>
</evidence>
<sequence length="1117" mass="126462">MIRLHVALLLALFAAGISQGKVPPLILTPEEQQFFAEHGPVVFVSQTNYPPFEFIDYDDRSAGIMIELAQWLGSTMGFAVKFTDTSFFKAQKAVQDGSADVITSFFYSPTRDETFDFTQTIFEVPASIFVYADRPDIVRAQDLAGKKIAMQRGDYAKEFLESRNIEFQKIPTESFLEAAQAVIAGLADALIGDEQIILYYLYRYDLIDQLKISGNPLYVGQNSMAVKSGNTQLQALLDKGITHARAHGVINQIEGKWLGKALASPAFNWKKLWPYALLTLVIIVLIVLRNLDLRRAIKAQTEKLRLNEQRLSYVIDGAHAGTWEWNVRTGLVAYNERWAEIIGYTLAELEPLTTDIWKNSTHPDDLQKSEDALQKHFNGEEAYYRSENRMRHKNGHWVWVLDRGRVYEWSASGKPLLMAGTHLDITELKEAEEALQQSERRYRDLSELLPLAVFEADAQARLTYVNQAAFKMFGYTQHDLEQGIFIPQTIAPEDHERLQKNMHNLVAKQSEQSNIYTAVRKDGTPFIVRVYVTAIVEENRLQGFRGILLDITDQVEAQTQLRIAAVAFESQEAMMVTDANANILQVNQAFSETTGYSAEEVIGKNPRFLQSGYHDETFYEKMWQSITETGMWQGEIWDQRKNGEVFPKWLTISAVRDDQGHVTHYVGSHFDITERKRAEEKIAELAYFDQLTGVPNRTLFNDRIHQAMMASNRSGVYGALLFIDLDNFKTLNDTLGHDTGDDLLKQVARRLTSCVRGEDTVARLGGDEFLVMIANLSDDKTEAANNAELIAEKILTTLNAPYDLSGMTHHSTQSIGVTLFHGDSTPIDELMKQADMAMYKAKASGRDAIRFFDPEMEIAIANRSALEKDLRTAIQEDELELHYQPQIEEGETIIGAEALARWTHPQRGRVSPGEFIPLAEESGLILPLGKWVIQESCRQLARWQQQPELANLTLAINVSPRQFREHSFVEEVLQALAETKADPDKLKIELTESLLVENVEEIVLKMQRLRSHGVHFSLDDFGTGYSSLVYLKKLPLDQLKIDQSFVRDILVDSNDATIAKTIVALSESFGLNVLAEGVEEEAQRQFLLNVGCSTYQGYLFSPPLPVADFEEYVKRHR</sequence>
<dbReference type="SUPFAM" id="SSF53850">
    <property type="entry name" value="Periplasmic binding protein-like II"/>
    <property type="match status" value="1"/>
</dbReference>
<evidence type="ECO:0000259" key="3">
    <source>
        <dbReference type="PROSITE" id="PS50113"/>
    </source>
</evidence>
<organism evidence="6 7">
    <name type="scientific">Desulfurispira natronophila</name>
    <dbReference type="NCBI Taxonomy" id="682562"/>
    <lineage>
        <taxon>Bacteria</taxon>
        <taxon>Pseudomonadati</taxon>
        <taxon>Chrysiogenota</taxon>
        <taxon>Chrysiogenia</taxon>
        <taxon>Chrysiogenales</taxon>
        <taxon>Chrysiogenaceae</taxon>
        <taxon>Desulfurispira</taxon>
    </lineage>
</organism>
<dbReference type="Gene3D" id="3.30.450.20">
    <property type="entry name" value="PAS domain"/>
    <property type="match status" value="3"/>
</dbReference>
<dbReference type="GO" id="GO:0071111">
    <property type="term" value="F:cyclic-guanylate-specific phosphodiesterase activity"/>
    <property type="evidence" value="ECO:0007669"/>
    <property type="project" value="UniProtKB-EC"/>
</dbReference>
<dbReference type="Gene3D" id="3.40.190.10">
    <property type="entry name" value="Periplasmic binding protein-like II"/>
    <property type="match status" value="2"/>
</dbReference>
<dbReference type="InterPro" id="IPR035919">
    <property type="entry name" value="EAL_sf"/>
</dbReference>
<dbReference type="PANTHER" id="PTHR44757:SF2">
    <property type="entry name" value="BIOFILM ARCHITECTURE MAINTENANCE PROTEIN MBAA"/>
    <property type="match status" value="1"/>
</dbReference>
<dbReference type="InterPro" id="IPR035965">
    <property type="entry name" value="PAS-like_dom_sf"/>
</dbReference>
<dbReference type="InterPro" id="IPR001638">
    <property type="entry name" value="Solute-binding_3/MltF_N"/>
</dbReference>
<dbReference type="SMART" id="SM00062">
    <property type="entry name" value="PBPb"/>
    <property type="match status" value="1"/>
</dbReference>
<dbReference type="PROSITE" id="PS50887">
    <property type="entry name" value="GGDEF"/>
    <property type="match status" value="1"/>
</dbReference>
<dbReference type="CDD" id="cd01949">
    <property type="entry name" value="GGDEF"/>
    <property type="match status" value="1"/>
</dbReference>
<dbReference type="CDD" id="cd01948">
    <property type="entry name" value="EAL"/>
    <property type="match status" value="1"/>
</dbReference>
<dbReference type="SMART" id="SM00052">
    <property type="entry name" value="EAL"/>
    <property type="match status" value="1"/>
</dbReference>
<dbReference type="SMART" id="SM00086">
    <property type="entry name" value="PAC"/>
    <property type="match status" value="3"/>
</dbReference>
<dbReference type="AlphaFoldDB" id="A0A7W7Y3B8"/>
<protein>
    <submittedName>
        <fullName evidence="6">Diguanylate cyclase (GGDEF)-like protein/PAS domain S-box-containing protein</fullName>
    </submittedName>
</protein>
<feature type="domain" description="PAS" evidence="2">
    <location>
        <begin position="438"/>
        <end position="509"/>
    </location>
</feature>
<evidence type="ECO:0000256" key="1">
    <source>
        <dbReference type="ARBA" id="ARBA00051114"/>
    </source>
</evidence>
<dbReference type="SUPFAM" id="SSF55073">
    <property type="entry name" value="Nucleotide cyclase"/>
    <property type="match status" value="1"/>
</dbReference>
<dbReference type="Pfam" id="PF08447">
    <property type="entry name" value="PAS_3"/>
    <property type="match status" value="1"/>
</dbReference>
<dbReference type="PROSITE" id="PS50112">
    <property type="entry name" value="PAS"/>
    <property type="match status" value="3"/>
</dbReference>
<dbReference type="Proteomes" id="UP000528322">
    <property type="component" value="Unassembled WGS sequence"/>
</dbReference>
<dbReference type="InterPro" id="IPR000160">
    <property type="entry name" value="GGDEF_dom"/>
</dbReference>
<feature type="domain" description="PAC" evidence="3">
    <location>
        <begin position="632"/>
        <end position="684"/>
    </location>
</feature>
<dbReference type="CDD" id="cd13704">
    <property type="entry name" value="PBP2_HisK"/>
    <property type="match status" value="1"/>
</dbReference>
<dbReference type="NCBIfam" id="TIGR00229">
    <property type="entry name" value="sensory_box"/>
    <property type="match status" value="3"/>
</dbReference>
<dbReference type="SMART" id="SM00267">
    <property type="entry name" value="GGDEF"/>
    <property type="match status" value="1"/>
</dbReference>
<dbReference type="SUPFAM" id="SSF141868">
    <property type="entry name" value="EAL domain-like"/>
    <property type="match status" value="1"/>
</dbReference>
<feature type="domain" description="PAC" evidence="3">
    <location>
        <begin position="384"/>
        <end position="437"/>
    </location>
</feature>
<dbReference type="Pfam" id="PF00990">
    <property type="entry name" value="GGDEF"/>
    <property type="match status" value="1"/>
</dbReference>
<dbReference type="InterPro" id="IPR000700">
    <property type="entry name" value="PAS-assoc_C"/>
</dbReference>
<reference evidence="6 7" key="1">
    <citation type="submission" date="2020-08" db="EMBL/GenBank/DDBJ databases">
        <title>Genomic Encyclopedia of Type Strains, Phase IV (KMG-IV): sequencing the most valuable type-strain genomes for metagenomic binning, comparative biology and taxonomic classification.</title>
        <authorList>
            <person name="Goeker M."/>
        </authorList>
    </citation>
    <scope>NUCLEOTIDE SEQUENCE [LARGE SCALE GENOMIC DNA]</scope>
    <source>
        <strain evidence="6 7">DSM 22071</strain>
    </source>
</reference>
<dbReference type="InterPro" id="IPR001610">
    <property type="entry name" value="PAC"/>
</dbReference>
<proteinExistence type="predicted"/>
<dbReference type="InterPro" id="IPR029787">
    <property type="entry name" value="Nucleotide_cyclase"/>
</dbReference>
<evidence type="ECO:0000313" key="7">
    <source>
        <dbReference type="Proteomes" id="UP000528322"/>
    </source>
</evidence>
<dbReference type="EMBL" id="JACHID010000002">
    <property type="protein sequence ID" value="MBB5021174.1"/>
    <property type="molecule type" value="Genomic_DNA"/>
</dbReference>
<dbReference type="Pfam" id="PF00563">
    <property type="entry name" value="EAL"/>
    <property type="match status" value="1"/>
</dbReference>
<dbReference type="CDD" id="cd00130">
    <property type="entry name" value="PAS"/>
    <property type="match status" value="3"/>
</dbReference>
<feature type="domain" description="PAS" evidence="2">
    <location>
        <begin position="307"/>
        <end position="380"/>
    </location>
</feature>
<dbReference type="Pfam" id="PF00497">
    <property type="entry name" value="SBP_bac_3"/>
    <property type="match status" value="1"/>
</dbReference>
<dbReference type="InterPro" id="IPR000014">
    <property type="entry name" value="PAS"/>
</dbReference>
<dbReference type="NCBIfam" id="TIGR00254">
    <property type="entry name" value="GGDEF"/>
    <property type="match status" value="1"/>
</dbReference>
<name>A0A7W7Y3B8_9BACT</name>
<evidence type="ECO:0000259" key="5">
    <source>
        <dbReference type="PROSITE" id="PS50887"/>
    </source>
</evidence>
<feature type="domain" description="PAC" evidence="3">
    <location>
        <begin position="512"/>
        <end position="563"/>
    </location>
</feature>
<comment type="caution">
    <text evidence="6">The sequence shown here is derived from an EMBL/GenBank/DDBJ whole genome shotgun (WGS) entry which is preliminary data.</text>
</comment>
<dbReference type="Gene3D" id="3.20.20.450">
    <property type="entry name" value="EAL domain"/>
    <property type="match status" value="1"/>
</dbReference>
<feature type="domain" description="GGDEF" evidence="5">
    <location>
        <begin position="716"/>
        <end position="854"/>
    </location>
</feature>
<dbReference type="Pfam" id="PF13426">
    <property type="entry name" value="PAS_9"/>
    <property type="match status" value="2"/>
</dbReference>
<dbReference type="PROSITE" id="PS50113">
    <property type="entry name" value="PAC"/>
    <property type="match status" value="3"/>
</dbReference>
<accession>A0A7W7Y3B8</accession>
<dbReference type="PROSITE" id="PS50883">
    <property type="entry name" value="EAL"/>
    <property type="match status" value="1"/>
</dbReference>
<dbReference type="GO" id="GO:0071732">
    <property type="term" value="P:cellular response to nitric oxide"/>
    <property type="evidence" value="ECO:0007669"/>
    <property type="project" value="UniProtKB-ARBA"/>
</dbReference>
<feature type="domain" description="PAS" evidence="2">
    <location>
        <begin position="559"/>
        <end position="616"/>
    </location>
</feature>
<dbReference type="Gene3D" id="3.30.70.270">
    <property type="match status" value="1"/>
</dbReference>
<dbReference type="SUPFAM" id="SSF55785">
    <property type="entry name" value="PYP-like sensor domain (PAS domain)"/>
    <property type="match status" value="3"/>
</dbReference>
<dbReference type="InterPro" id="IPR043128">
    <property type="entry name" value="Rev_trsase/Diguanyl_cyclase"/>
</dbReference>
<dbReference type="FunFam" id="3.20.20.450:FF:000001">
    <property type="entry name" value="Cyclic di-GMP phosphodiesterase yahA"/>
    <property type="match status" value="1"/>
</dbReference>
<feature type="domain" description="EAL" evidence="4">
    <location>
        <begin position="863"/>
        <end position="1117"/>
    </location>
</feature>
<evidence type="ECO:0000259" key="4">
    <source>
        <dbReference type="PROSITE" id="PS50883"/>
    </source>
</evidence>
<dbReference type="InterPro" id="IPR013655">
    <property type="entry name" value="PAS_fold_3"/>
</dbReference>
<dbReference type="InterPro" id="IPR001633">
    <property type="entry name" value="EAL_dom"/>
</dbReference>
<dbReference type="RefSeq" id="WP_183729363.1">
    <property type="nucleotide sequence ID" value="NZ_JACHID010000002.1"/>
</dbReference>
<keyword evidence="7" id="KW-1185">Reference proteome</keyword>
<comment type="catalytic activity">
    <reaction evidence="1">
        <text>3',3'-c-di-GMP + H2O = 5'-phosphoguanylyl(3'-&gt;5')guanosine + H(+)</text>
        <dbReference type="Rhea" id="RHEA:24902"/>
        <dbReference type="ChEBI" id="CHEBI:15377"/>
        <dbReference type="ChEBI" id="CHEBI:15378"/>
        <dbReference type="ChEBI" id="CHEBI:58754"/>
        <dbReference type="ChEBI" id="CHEBI:58805"/>
        <dbReference type="EC" id="3.1.4.52"/>
    </reaction>
    <physiologicalReaction direction="left-to-right" evidence="1">
        <dbReference type="Rhea" id="RHEA:24903"/>
    </physiologicalReaction>
</comment>